<feature type="compositionally biased region" description="Basic and acidic residues" evidence="1">
    <location>
        <begin position="1"/>
        <end position="11"/>
    </location>
</feature>
<reference evidence="2" key="1">
    <citation type="journal article" date="2023" name="Nat. Commun.">
        <title>Diploid and tetraploid genomes of Acorus and the evolution of monocots.</title>
        <authorList>
            <person name="Ma L."/>
            <person name="Liu K.W."/>
            <person name="Li Z."/>
            <person name="Hsiao Y.Y."/>
            <person name="Qi Y."/>
            <person name="Fu T."/>
            <person name="Tang G.D."/>
            <person name="Zhang D."/>
            <person name="Sun W.H."/>
            <person name="Liu D.K."/>
            <person name="Li Y."/>
            <person name="Chen G.Z."/>
            <person name="Liu X.D."/>
            <person name="Liao X.Y."/>
            <person name="Jiang Y.T."/>
            <person name="Yu X."/>
            <person name="Hao Y."/>
            <person name="Huang J."/>
            <person name="Zhao X.W."/>
            <person name="Ke S."/>
            <person name="Chen Y.Y."/>
            <person name="Wu W.L."/>
            <person name="Hsu J.L."/>
            <person name="Lin Y.F."/>
            <person name="Huang M.D."/>
            <person name="Li C.Y."/>
            <person name="Huang L."/>
            <person name="Wang Z.W."/>
            <person name="Zhao X."/>
            <person name="Zhong W.Y."/>
            <person name="Peng D.H."/>
            <person name="Ahmad S."/>
            <person name="Lan S."/>
            <person name="Zhang J.S."/>
            <person name="Tsai W.C."/>
            <person name="Van de Peer Y."/>
            <person name="Liu Z.J."/>
        </authorList>
    </citation>
    <scope>NUCLEOTIDE SEQUENCE</scope>
    <source>
        <strain evidence="2">CP</strain>
    </source>
</reference>
<organism evidence="2 3">
    <name type="scientific">Acorus calamus</name>
    <name type="common">Sweet flag</name>
    <dbReference type="NCBI Taxonomy" id="4465"/>
    <lineage>
        <taxon>Eukaryota</taxon>
        <taxon>Viridiplantae</taxon>
        <taxon>Streptophyta</taxon>
        <taxon>Embryophyta</taxon>
        <taxon>Tracheophyta</taxon>
        <taxon>Spermatophyta</taxon>
        <taxon>Magnoliopsida</taxon>
        <taxon>Liliopsida</taxon>
        <taxon>Acoraceae</taxon>
        <taxon>Acorus</taxon>
    </lineage>
</organism>
<feature type="region of interest" description="Disordered" evidence="1">
    <location>
        <begin position="1"/>
        <end position="25"/>
    </location>
</feature>
<keyword evidence="3" id="KW-1185">Reference proteome</keyword>
<protein>
    <submittedName>
        <fullName evidence="2">Uncharacterized protein</fullName>
    </submittedName>
</protein>
<comment type="caution">
    <text evidence="2">The sequence shown here is derived from an EMBL/GenBank/DDBJ whole genome shotgun (WGS) entry which is preliminary data.</text>
</comment>
<dbReference type="Proteomes" id="UP001180020">
    <property type="component" value="Unassembled WGS sequence"/>
</dbReference>
<dbReference type="PANTHER" id="PTHR35735">
    <property type="entry name" value="PROTEIN NIM1-INTERACTING 2"/>
    <property type="match status" value="1"/>
</dbReference>
<proteinExistence type="predicted"/>
<dbReference type="EMBL" id="JAUJYO010000014">
    <property type="protein sequence ID" value="KAK1298715.1"/>
    <property type="molecule type" value="Genomic_DNA"/>
</dbReference>
<gene>
    <name evidence="2" type="ORF">QJS10_CPB14g00331</name>
</gene>
<evidence type="ECO:0000313" key="2">
    <source>
        <dbReference type="EMBL" id="KAK1298715.1"/>
    </source>
</evidence>
<dbReference type="GO" id="GO:0010112">
    <property type="term" value="P:regulation of systemic acquired resistance"/>
    <property type="evidence" value="ECO:0007669"/>
    <property type="project" value="InterPro"/>
</dbReference>
<accession>A0AAV9DCF0</accession>
<dbReference type="PANTHER" id="PTHR35735:SF8">
    <property type="entry name" value="PROTEIN NIM1-INTERACTING 2"/>
    <property type="match status" value="1"/>
</dbReference>
<evidence type="ECO:0000313" key="3">
    <source>
        <dbReference type="Proteomes" id="UP001180020"/>
    </source>
</evidence>
<name>A0AAV9DCF0_ACOCL</name>
<dbReference type="InterPro" id="IPR034577">
    <property type="entry name" value="NIMIN-2"/>
</dbReference>
<sequence>MEPERNNKRPSNDAVVDGGRRKTRPRVTEVAMKDPPQPSVAAAAVEEEVEEFFAILRRMREAARLIGGGGRIGCPPMCFRSEDFDVAKKGEAVEVVETAAVVAVKEEEEGVVTSSRLDLNVEPEPGPV</sequence>
<evidence type="ECO:0000256" key="1">
    <source>
        <dbReference type="SAM" id="MobiDB-lite"/>
    </source>
</evidence>
<dbReference type="AlphaFoldDB" id="A0AAV9DCF0"/>
<reference evidence="2" key="2">
    <citation type="submission" date="2023-06" db="EMBL/GenBank/DDBJ databases">
        <authorList>
            <person name="Ma L."/>
            <person name="Liu K.-W."/>
            <person name="Li Z."/>
            <person name="Hsiao Y.-Y."/>
            <person name="Qi Y."/>
            <person name="Fu T."/>
            <person name="Tang G."/>
            <person name="Zhang D."/>
            <person name="Sun W.-H."/>
            <person name="Liu D.-K."/>
            <person name="Li Y."/>
            <person name="Chen G.-Z."/>
            <person name="Liu X.-D."/>
            <person name="Liao X.-Y."/>
            <person name="Jiang Y.-T."/>
            <person name="Yu X."/>
            <person name="Hao Y."/>
            <person name="Huang J."/>
            <person name="Zhao X.-W."/>
            <person name="Ke S."/>
            <person name="Chen Y.-Y."/>
            <person name="Wu W.-L."/>
            <person name="Hsu J.-L."/>
            <person name="Lin Y.-F."/>
            <person name="Huang M.-D."/>
            <person name="Li C.-Y."/>
            <person name="Huang L."/>
            <person name="Wang Z.-W."/>
            <person name="Zhao X."/>
            <person name="Zhong W.-Y."/>
            <person name="Peng D.-H."/>
            <person name="Ahmad S."/>
            <person name="Lan S."/>
            <person name="Zhang J.-S."/>
            <person name="Tsai W.-C."/>
            <person name="Van De Peer Y."/>
            <person name="Liu Z.-J."/>
        </authorList>
    </citation>
    <scope>NUCLEOTIDE SEQUENCE</scope>
    <source>
        <strain evidence="2">CP</strain>
        <tissue evidence="2">Leaves</tissue>
    </source>
</reference>